<keyword evidence="1" id="KW-1185">Reference proteome</keyword>
<organism evidence="1 2">
    <name type="scientific">Romanomermis culicivorax</name>
    <name type="common">Nematode worm</name>
    <dbReference type="NCBI Taxonomy" id="13658"/>
    <lineage>
        <taxon>Eukaryota</taxon>
        <taxon>Metazoa</taxon>
        <taxon>Ecdysozoa</taxon>
        <taxon>Nematoda</taxon>
        <taxon>Enoplea</taxon>
        <taxon>Dorylaimia</taxon>
        <taxon>Mermithida</taxon>
        <taxon>Mermithoidea</taxon>
        <taxon>Mermithidae</taxon>
        <taxon>Romanomermis</taxon>
    </lineage>
</organism>
<proteinExistence type="predicted"/>
<accession>A0A915KYQ1</accession>
<dbReference type="WBParaSite" id="nRc.2.0.1.t42622-RA">
    <property type="protein sequence ID" value="nRc.2.0.1.t42622-RA"/>
    <property type="gene ID" value="nRc.2.0.1.g42622"/>
</dbReference>
<name>A0A915KYQ1_ROMCU</name>
<sequence length="61" mass="6843">MRNLPMSDLRNHRIILNGGAEPAFDKQVDDVLNRSNSVNATKCKRAGKSYESSVVTEDYET</sequence>
<protein>
    <submittedName>
        <fullName evidence="2">Uncharacterized protein</fullName>
    </submittedName>
</protein>
<evidence type="ECO:0000313" key="2">
    <source>
        <dbReference type="WBParaSite" id="nRc.2.0.1.t42622-RA"/>
    </source>
</evidence>
<dbReference type="Proteomes" id="UP000887565">
    <property type="component" value="Unplaced"/>
</dbReference>
<evidence type="ECO:0000313" key="1">
    <source>
        <dbReference type="Proteomes" id="UP000887565"/>
    </source>
</evidence>
<reference evidence="2" key="1">
    <citation type="submission" date="2022-11" db="UniProtKB">
        <authorList>
            <consortium name="WormBaseParasite"/>
        </authorList>
    </citation>
    <scope>IDENTIFICATION</scope>
</reference>
<dbReference type="AlphaFoldDB" id="A0A915KYQ1"/>